<feature type="region of interest" description="Disordered" evidence="1">
    <location>
        <begin position="30"/>
        <end position="144"/>
    </location>
</feature>
<feature type="signal peptide" evidence="2">
    <location>
        <begin position="1"/>
        <end position="26"/>
    </location>
</feature>
<evidence type="ECO:0000313" key="4">
    <source>
        <dbReference type="Proteomes" id="UP001331515"/>
    </source>
</evidence>
<feature type="compositionally biased region" description="Polar residues" evidence="1">
    <location>
        <begin position="48"/>
        <end position="57"/>
    </location>
</feature>
<dbReference type="AlphaFoldDB" id="A0AAN8BTY7"/>
<evidence type="ECO:0000256" key="2">
    <source>
        <dbReference type="SAM" id="SignalP"/>
    </source>
</evidence>
<organism evidence="3 4">
    <name type="scientific">Champsocephalus gunnari</name>
    <name type="common">Mackerel icefish</name>
    <dbReference type="NCBI Taxonomy" id="52237"/>
    <lineage>
        <taxon>Eukaryota</taxon>
        <taxon>Metazoa</taxon>
        <taxon>Chordata</taxon>
        <taxon>Craniata</taxon>
        <taxon>Vertebrata</taxon>
        <taxon>Euteleostomi</taxon>
        <taxon>Actinopterygii</taxon>
        <taxon>Neopterygii</taxon>
        <taxon>Teleostei</taxon>
        <taxon>Neoteleostei</taxon>
        <taxon>Acanthomorphata</taxon>
        <taxon>Eupercaria</taxon>
        <taxon>Perciformes</taxon>
        <taxon>Notothenioidei</taxon>
        <taxon>Channichthyidae</taxon>
        <taxon>Champsocephalus</taxon>
    </lineage>
</organism>
<comment type="caution">
    <text evidence="3">The sequence shown here is derived from an EMBL/GenBank/DDBJ whole genome shotgun (WGS) entry which is preliminary data.</text>
</comment>
<proteinExistence type="predicted"/>
<name>A0AAN8BTY7_CHAGU</name>
<evidence type="ECO:0000256" key="1">
    <source>
        <dbReference type="SAM" id="MobiDB-lite"/>
    </source>
</evidence>
<gene>
    <name evidence="3" type="ORF">CgunFtcFv8_018697</name>
</gene>
<reference evidence="3 4" key="1">
    <citation type="journal article" date="2023" name="Mol. Biol. Evol.">
        <title>Genomics of Secondarily Temperate Adaptation in the Only Non-Antarctic Icefish.</title>
        <authorList>
            <person name="Rivera-Colon A.G."/>
            <person name="Rayamajhi N."/>
            <person name="Minhas B.F."/>
            <person name="Madrigal G."/>
            <person name="Bilyk K.T."/>
            <person name="Yoon V."/>
            <person name="Hune M."/>
            <person name="Gregory S."/>
            <person name="Cheng C.H.C."/>
            <person name="Catchen J.M."/>
        </authorList>
    </citation>
    <scope>NUCLEOTIDE SEQUENCE [LARGE SCALE GENOMIC DNA]</scope>
    <source>
        <tissue evidence="3">White muscle</tissue>
    </source>
</reference>
<accession>A0AAN8BTY7</accession>
<protein>
    <submittedName>
        <fullName evidence="3">Uncharacterized protein</fullName>
    </submittedName>
</protein>
<feature type="compositionally biased region" description="Pro residues" evidence="1">
    <location>
        <begin position="33"/>
        <end position="45"/>
    </location>
</feature>
<feature type="compositionally biased region" description="Basic and acidic residues" evidence="1">
    <location>
        <begin position="130"/>
        <end position="139"/>
    </location>
</feature>
<keyword evidence="4" id="KW-1185">Reference proteome</keyword>
<evidence type="ECO:0000313" key="3">
    <source>
        <dbReference type="EMBL" id="KAK5891445.1"/>
    </source>
</evidence>
<sequence>MAAVPLHTFCVTITVFQLCLLHLANGGAYHGPKQPPPRPQPPPLPQYNDGSPQQQFLGNEMPHLPYGNEGPLLPQYGKDLPPLPLQKGIERPLNAGKGQTFFRGAKGPPPPRPVEGLREGPQGDSGSPQDRQDHKDHKGYQARHCPGYQGSLGRLVLKDTKDSVNLACQDCQENLEGLDYQDLKVTLVLMVVEDQLDFLALPGAQVPLDFQGF</sequence>
<keyword evidence="2" id="KW-0732">Signal</keyword>
<dbReference type="EMBL" id="JAURVH010001536">
    <property type="protein sequence ID" value="KAK5891445.1"/>
    <property type="molecule type" value="Genomic_DNA"/>
</dbReference>
<dbReference type="Proteomes" id="UP001331515">
    <property type="component" value="Unassembled WGS sequence"/>
</dbReference>
<feature type="chain" id="PRO_5042943850" evidence="2">
    <location>
        <begin position="27"/>
        <end position="213"/>
    </location>
</feature>